<reference evidence="4" key="1">
    <citation type="journal article" date="2020" name="Stud. Mycol.">
        <title>101 Dothideomycetes genomes: a test case for predicting lifestyles and emergence of pathogens.</title>
        <authorList>
            <person name="Haridas S."/>
            <person name="Albert R."/>
            <person name="Binder M."/>
            <person name="Bloem J."/>
            <person name="Labutti K."/>
            <person name="Salamov A."/>
            <person name="Andreopoulos B."/>
            <person name="Baker S."/>
            <person name="Barry K."/>
            <person name="Bills G."/>
            <person name="Bluhm B."/>
            <person name="Cannon C."/>
            <person name="Castanera R."/>
            <person name="Culley D."/>
            <person name="Daum C."/>
            <person name="Ezra D."/>
            <person name="Gonzalez J."/>
            <person name="Henrissat B."/>
            <person name="Kuo A."/>
            <person name="Liang C."/>
            <person name="Lipzen A."/>
            <person name="Lutzoni F."/>
            <person name="Magnuson J."/>
            <person name="Mondo S."/>
            <person name="Nolan M."/>
            <person name="Ohm R."/>
            <person name="Pangilinan J."/>
            <person name="Park H.-J."/>
            <person name="Ramirez L."/>
            <person name="Alfaro M."/>
            <person name="Sun H."/>
            <person name="Tritt A."/>
            <person name="Yoshinaga Y."/>
            <person name="Zwiers L.-H."/>
            <person name="Turgeon B."/>
            <person name="Goodwin S."/>
            <person name="Spatafora J."/>
            <person name="Crous P."/>
            <person name="Grigoriev I."/>
        </authorList>
    </citation>
    <scope>NUCLEOTIDE SEQUENCE</scope>
    <source>
        <strain evidence="4">CBS 279.74</strain>
    </source>
</reference>
<feature type="domain" description="Get5 C-terminal" evidence="3">
    <location>
        <begin position="175"/>
        <end position="221"/>
    </location>
</feature>
<feature type="region of interest" description="Disordered" evidence="1">
    <location>
        <begin position="25"/>
        <end position="63"/>
    </location>
</feature>
<protein>
    <recommendedName>
        <fullName evidence="6">Ubiquitin-like domain-containing protein</fullName>
    </recommendedName>
</protein>
<dbReference type="Proteomes" id="UP000799428">
    <property type="component" value="Unassembled WGS sequence"/>
</dbReference>
<dbReference type="AlphaFoldDB" id="A0A6G1KS55"/>
<evidence type="ECO:0008006" key="6">
    <source>
        <dbReference type="Google" id="ProtNLM"/>
    </source>
</evidence>
<dbReference type="InterPro" id="IPR024737">
    <property type="entry name" value="Get5_N"/>
</dbReference>
<dbReference type="EMBL" id="MU005764">
    <property type="protein sequence ID" value="KAF2715221.1"/>
    <property type="molecule type" value="Genomic_DNA"/>
</dbReference>
<evidence type="ECO:0000256" key="1">
    <source>
        <dbReference type="SAM" id="MobiDB-lite"/>
    </source>
</evidence>
<organism evidence="4 5">
    <name type="scientific">Pleomassaria siparia CBS 279.74</name>
    <dbReference type="NCBI Taxonomy" id="1314801"/>
    <lineage>
        <taxon>Eukaryota</taxon>
        <taxon>Fungi</taxon>
        <taxon>Dikarya</taxon>
        <taxon>Ascomycota</taxon>
        <taxon>Pezizomycotina</taxon>
        <taxon>Dothideomycetes</taxon>
        <taxon>Pleosporomycetidae</taxon>
        <taxon>Pleosporales</taxon>
        <taxon>Pleomassariaceae</taxon>
        <taxon>Pleomassaria</taxon>
    </lineage>
</organism>
<gene>
    <name evidence="4" type="ORF">K504DRAFT_457394</name>
</gene>
<dbReference type="Pfam" id="PF12754">
    <property type="entry name" value="Get5_N"/>
    <property type="match status" value="1"/>
</dbReference>
<keyword evidence="5" id="KW-1185">Reference proteome</keyword>
<feature type="domain" description="Get5 N-terminal" evidence="2">
    <location>
        <begin position="6"/>
        <end position="144"/>
    </location>
</feature>
<evidence type="ECO:0000259" key="3">
    <source>
        <dbReference type="Pfam" id="PF17183"/>
    </source>
</evidence>
<dbReference type="SUPFAM" id="SSF54236">
    <property type="entry name" value="Ubiquitin-like"/>
    <property type="match status" value="1"/>
</dbReference>
<dbReference type="Pfam" id="PF17183">
    <property type="entry name" value="Get5_C"/>
    <property type="match status" value="1"/>
</dbReference>
<evidence type="ECO:0000259" key="2">
    <source>
        <dbReference type="Pfam" id="PF12754"/>
    </source>
</evidence>
<dbReference type="Gene3D" id="1.10.286.70">
    <property type="entry name" value="Get5 dimerization domain"/>
    <property type="match status" value="1"/>
</dbReference>
<proteinExistence type="predicted"/>
<dbReference type="InterPro" id="IPR049256">
    <property type="entry name" value="Get5_C"/>
</dbReference>
<evidence type="ECO:0000313" key="4">
    <source>
        <dbReference type="EMBL" id="KAF2715221.1"/>
    </source>
</evidence>
<accession>A0A6G1KS55</accession>
<feature type="compositionally biased region" description="Low complexity" evidence="1">
    <location>
        <begin position="52"/>
        <end position="63"/>
    </location>
</feature>
<sequence length="223" mass="24018">MSEVTFCKQFLSALDARPVKLSSDHIADPRQYPAQNPYTLPRLPAPHPQRPTAPSSASTSSSTISITLKPMKSTQPTVPLLNVAPSTTSMYDLKSSYSTTTSFQVSRIKILYKKKPVADTKTVLEVIGPDAGNEVEFSIMVMGGAVSTPVTSPPAVAPPSEMEKGLAGENVEAGVAQGPSGKEAAASDAFWVDLHDFVIQRLKDEREGERLVGVFKKAWESDR</sequence>
<dbReference type="OrthoDB" id="5366541at2759"/>
<evidence type="ECO:0000313" key="5">
    <source>
        <dbReference type="Proteomes" id="UP000799428"/>
    </source>
</evidence>
<name>A0A6G1KS55_9PLEO</name>
<dbReference type="InterPro" id="IPR029071">
    <property type="entry name" value="Ubiquitin-like_domsf"/>
</dbReference>